<keyword evidence="3" id="KW-1185">Reference proteome</keyword>
<organism evidence="2 3">
    <name type="scientific">Botrytis paeoniae</name>
    <dbReference type="NCBI Taxonomy" id="278948"/>
    <lineage>
        <taxon>Eukaryota</taxon>
        <taxon>Fungi</taxon>
        <taxon>Dikarya</taxon>
        <taxon>Ascomycota</taxon>
        <taxon>Pezizomycotina</taxon>
        <taxon>Leotiomycetes</taxon>
        <taxon>Helotiales</taxon>
        <taxon>Sclerotiniaceae</taxon>
        <taxon>Botrytis</taxon>
    </lineage>
</organism>
<dbReference type="AlphaFoldDB" id="A0A4Z1FM60"/>
<evidence type="ECO:0000313" key="2">
    <source>
        <dbReference type="EMBL" id="TGO22737.1"/>
    </source>
</evidence>
<keyword evidence="1" id="KW-0812">Transmembrane</keyword>
<dbReference type="EMBL" id="PQXI01000157">
    <property type="protein sequence ID" value="TGO22737.1"/>
    <property type="molecule type" value="Genomic_DNA"/>
</dbReference>
<name>A0A4Z1FM60_9HELO</name>
<accession>A0A4Z1FM60</accession>
<proteinExistence type="predicted"/>
<sequence>MYTMNMRLLAAIDEDGLPLIRHGPERQEPQSLQKYSFFVAKIAMVVCAILLVAVGLVVSWLIKYTGTLS</sequence>
<feature type="transmembrane region" description="Helical" evidence="1">
    <location>
        <begin position="35"/>
        <end position="62"/>
    </location>
</feature>
<protein>
    <submittedName>
        <fullName evidence="2">Uncharacterized protein</fullName>
    </submittedName>
</protein>
<gene>
    <name evidence="2" type="ORF">BPAE_0157g00240</name>
</gene>
<dbReference type="Proteomes" id="UP000297910">
    <property type="component" value="Unassembled WGS sequence"/>
</dbReference>
<keyword evidence="1" id="KW-1133">Transmembrane helix</keyword>
<keyword evidence="1" id="KW-0472">Membrane</keyword>
<evidence type="ECO:0000256" key="1">
    <source>
        <dbReference type="SAM" id="Phobius"/>
    </source>
</evidence>
<comment type="caution">
    <text evidence="2">The sequence shown here is derived from an EMBL/GenBank/DDBJ whole genome shotgun (WGS) entry which is preliminary data.</text>
</comment>
<evidence type="ECO:0000313" key="3">
    <source>
        <dbReference type="Proteomes" id="UP000297910"/>
    </source>
</evidence>
<reference evidence="2 3" key="1">
    <citation type="submission" date="2017-12" db="EMBL/GenBank/DDBJ databases">
        <title>Comparative genomics of Botrytis spp.</title>
        <authorList>
            <person name="Valero-Jimenez C.A."/>
            <person name="Tapia P."/>
            <person name="Veloso J."/>
            <person name="Silva-Moreno E."/>
            <person name="Staats M."/>
            <person name="Valdes J.H."/>
            <person name="Van Kan J.A.L."/>
        </authorList>
    </citation>
    <scope>NUCLEOTIDE SEQUENCE [LARGE SCALE GENOMIC DNA]</scope>
    <source>
        <strain evidence="2 3">Bp0003</strain>
    </source>
</reference>